<dbReference type="PANTHER" id="PTHR12598">
    <property type="entry name" value="COPPER HOMEOSTASIS PROTEIN CUTC"/>
    <property type="match status" value="1"/>
</dbReference>
<dbReference type="Gene3D" id="3.20.20.380">
    <property type="entry name" value="Copper homeostasis (CutC) domain"/>
    <property type="match status" value="1"/>
</dbReference>
<evidence type="ECO:0000313" key="4">
    <source>
        <dbReference type="EMBL" id="KXX75715.1"/>
    </source>
</evidence>
<evidence type="ECO:0000256" key="1">
    <source>
        <dbReference type="ARBA" id="ARBA00007768"/>
    </source>
</evidence>
<comment type="similarity">
    <text evidence="1">Belongs to the CutC family.</text>
</comment>
<organism evidence="4 5">
    <name type="scientific">Madurella mycetomatis</name>
    <dbReference type="NCBI Taxonomy" id="100816"/>
    <lineage>
        <taxon>Eukaryota</taxon>
        <taxon>Fungi</taxon>
        <taxon>Dikarya</taxon>
        <taxon>Ascomycota</taxon>
        <taxon>Pezizomycotina</taxon>
        <taxon>Sordariomycetes</taxon>
        <taxon>Sordariomycetidae</taxon>
        <taxon>Sordariales</taxon>
        <taxon>Sordariales incertae sedis</taxon>
        <taxon>Madurella</taxon>
    </lineage>
</organism>
<dbReference type="Proteomes" id="UP000078237">
    <property type="component" value="Unassembled WGS sequence"/>
</dbReference>
<dbReference type="SUPFAM" id="SSF110395">
    <property type="entry name" value="CutC-like"/>
    <property type="match status" value="1"/>
</dbReference>
<dbReference type="PANTHER" id="PTHR12598:SF0">
    <property type="entry name" value="COPPER HOMEOSTASIS PROTEIN CUTC HOMOLOG"/>
    <property type="match status" value="1"/>
</dbReference>
<dbReference type="GO" id="GO:0005507">
    <property type="term" value="F:copper ion binding"/>
    <property type="evidence" value="ECO:0007669"/>
    <property type="project" value="TreeGrafter"/>
</dbReference>
<comment type="caution">
    <text evidence="4">The sequence shown here is derived from an EMBL/GenBank/DDBJ whole genome shotgun (WGS) entry which is preliminary data.</text>
</comment>
<feature type="region of interest" description="Disordered" evidence="3">
    <location>
        <begin position="71"/>
        <end position="104"/>
    </location>
</feature>
<dbReference type="AlphaFoldDB" id="A0A175VWU5"/>
<gene>
    <name evidence="4" type="ORF">MMYC01_206601</name>
</gene>
<dbReference type="VEuPathDB" id="FungiDB:MMYC01_206601"/>
<keyword evidence="5" id="KW-1185">Reference proteome</keyword>
<reference evidence="4 5" key="1">
    <citation type="journal article" date="2016" name="Genome Announc.">
        <title>Genome Sequence of Madurella mycetomatis mm55, Isolated from a Human Mycetoma Case in Sudan.</title>
        <authorList>
            <person name="Smit S."/>
            <person name="Derks M.F."/>
            <person name="Bervoets S."/>
            <person name="Fahal A."/>
            <person name="van Leeuwen W."/>
            <person name="van Belkum A."/>
            <person name="van de Sande W.W."/>
        </authorList>
    </citation>
    <scope>NUCLEOTIDE SEQUENCE [LARGE SCALE GENOMIC DNA]</scope>
    <source>
        <strain evidence="5">mm55</strain>
    </source>
</reference>
<evidence type="ECO:0000256" key="3">
    <source>
        <dbReference type="SAM" id="MobiDB-lite"/>
    </source>
</evidence>
<protein>
    <recommendedName>
        <fullName evidence="2">Copper homeostasis protein cutC homolog</fullName>
    </recommendedName>
</protein>
<dbReference type="OrthoDB" id="7392499at2759"/>
<accession>A0A175VWU5</accession>
<dbReference type="STRING" id="100816.A0A175VWU5"/>
<evidence type="ECO:0000313" key="5">
    <source>
        <dbReference type="Proteomes" id="UP000078237"/>
    </source>
</evidence>
<dbReference type="InterPro" id="IPR036822">
    <property type="entry name" value="CutC-like_dom_sf"/>
</dbReference>
<evidence type="ECO:0000256" key="2">
    <source>
        <dbReference type="ARBA" id="ARBA00019014"/>
    </source>
</evidence>
<dbReference type="EMBL" id="LCTW02000253">
    <property type="protein sequence ID" value="KXX75715.1"/>
    <property type="molecule type" value="Genomic_DNA"/>
</dbReference>
<dbReference type="InterPro" id="IPR005627">
    <property type="entry name" value="CutC-like"/>
</dbReference>
<feature type="compositionally biased region" description="Pro residues" evidence="3">
    <location>
        <begin position="74"/>
        <end position="90"/>
    </location>
</feature>
<name>A0A175VWU5_9PEZI</name>
<sequence length="342" mass="35743">MPSGFRSRLEVPIFGEIPGAQAAYVGTSRLELNRSGSYAAGGTTPTVSELLALLSALCSHGTSRPAIRIMIRPRGPPLPSPKSNPKPPTPTAESPKPNLQAQTAHQQQTFQDFIYTPAELATMAASIREFTSSGLLSPELGDGFVFGVLRKPLPGPPSRKGWGEAAVEIDIEQNRRLVELARPFRCVLHRAVDDVFSSLLCLTGSEGGSGGVDAGDGDGVRDGDGRKGEQVIEAGVDEVMGQVRSCGFDGMLTSGGKGRAVDHIGCLKAVVVAGGRQGVEVIVGGGVRSGNLRRLMDGLGDVGGSVWYHSSCLEVGAEVGERFDVDEAKDLIDGLKNAGLGQ</sequence>
<proteinExistence type="inferred from homology"/>